<dbReference type="GO" id="GO:0005524">
    <property type="term" value="F:ATP binding"/>
    <property type="evidence" value="ECO:0007669"/>
    <property type="project" value="UniProtKB-UniRule"/>
</dbReference>
<comment type="caution">
    <text evidence="14">The sequence shown here is derived from an EMBL/GenBank/DDBJ whole genome shotgun (WGS) entry which is preliminary data.</text>
</comment>
<dbReference type="InterPro" id="IPR011009">
    <property type="entry name" value="Kinase-like_dom_sf"/>
</dbReference>
<evidence type="ECO:0000256" key="4">
    <source>
        <dbReference type="ARBA" id="ARBA00022741"/>
    </source>
</evidence>
<feature type="domain" description="Protein kinase" evidence="13">
    <location>
        <begin position="614"/>
        <end position="819"/>
    </location>
</feature>
<dbReference type="CDD" id="cd14007">
    <property type="entry name" value="STKc_Aurora"/>
    <property type="match status" value="1"/>
</dbReference>
<comment type="similarity">
    <text evidence="11">Belongs to the protein kinase superfamily. Ser/Thr protein kinase family. Aurora subfamily.</text>
</comment>
<evidence type="ECO:0000256" key="7">
    <source>
        <dbReference type="PIRSR" id="PIRSR630616-1"/>
    </source>
</evidence>
<dbReference type="PROSITE" id="PS50011">
    <property type="entry name" value="PROTEIN_KINASE_DOM"/>
    <property type="match status" value="2"/>
</dbReference>
<dbReference type="SUPFAM" id="SSF50729">
    <property type="entry name" value="PH domain-like"/>
    <property type="match status" value="1"/>
</dbReference>
<dbReference type="PROSITE" id="PS00108">
    <property type="entry name" value="PROTEIN_KINASE_ST"/>
    <property type="match status" value="2"/>
</dbReference>
<dbReference type="InterPro" id="IPR000719">
    <property type="entry name" value="Prot_kinase_dom"/>
</dbReference>
<dbReference type="Gene3D" id="2.30.29.30">
    <property type="entry name" value="Pleckstrin-homology domain (PH domain)/Phosphotyrosine-binding domain (PTB)"/>
    <property type="match status" value="1"/>
</dbReference>
<comment type="catalytic activity">
    <reaction evidence="11">
        <text>L-threonyl-[protein] + ATP = O-phospho-L-threonyl-[protein] + ADP + H(+)</text>
        <dbReference type="Rhea" id="RHEA:46608"/>
        <dbReference type="Rhea" id="RHEA-COMP:11060"/>
        <dbReference type="Rhea" id="RHEA-COMP:11605"/>
        <dbReference type="ChEBI" id="CHEBI:15378"/>
        <dbReference type="ChEBI" id="CHEBI:30013"/>
        <dbReference type="ChEBI" id="CHEBI:30616"/>
        <dbReference type="ChEBI" id="CHEBI:61977"/>
        <dbReference type="ChEBI" id="CHEBI:456216"/>
        <dbReference type="EC" id="2.7.11.1"/>
    </reaction>
</comment>
<reference evidence="14 15" key="1">
    <citation type="journal article" date="2015" name="Sci. Rep.">
        <title>Genome of the facultative scuticociliatosis pathogen Pseudocohnilembus persalinus provides insight into its virulence through horizontal gene transfer.</title>
        <authorList>
            <person name="Xiong J."/>
            <person name="Wang G."/>
            <person name="Cheng J."/>
            <person name="Tian M."/>
            <person name="Pan X."/>
            <person name="Warren A."/>
            <person name="Jiang C."/>
            <person name="Yuan D."/>
            <person name="Miao W."/>
        </authorList>
    </citation>
    <scope>NUCLEOTIDE SEQUENCE [LARGE SCALE GENOMIC DNA]</scope>
    <source>
        <strain evidence="14">36N120E</strain>
    </source>
</reference>
<keyword evidence="3 11" id="KW-0808">Transferase</keyword>
<dbReference type="FunFam" id="1.10.510.10:FF:000571">
    <property type="entry name" value="Maternal embryonic leucine zipper kinase"/>
    <property type="match status" value="1"/>
</dbReference>
<name>A0A0V0QXK3_PSEPJ</name>
<feature type="compositionally biased region" description="Basic and acidic residues" evidence="12">
    <location>
        <begin position="569"/>
        <end position="582"/>
    </location>
</feature>
<sequence length="819" mass="94971">MADNKNKEHRKVFTKLQKGIKTPPMEEALIASQFSKQGNLMKSKRWFVLFEDSIYYFNDEKDANPKGYVELNFGLRFEVIREKIDNKQSPNKKKIGKPRGLTFDMDGSSCELYSNDEETILKWRDLLRGKINQRGFHELFRAQKKIGKGNFASVYLAERLEDEKMFAVKAFSKEAAFSQEKGKEALITEIDLMRALDNNNIMKLHEVFETENSLYFILDLLEGGQLYDKIKIKHKFSQDEVRTIMKSLIGGIVHMHSRGIMHRDLKPENILFRKQGSFECVIADLGLGTRYNLPEYLFVRCGTPGFVAPEVVNIKDMKMTYGPVCDIFSLGLIFHILLVGKPPFNGKTYNEVLAQNRAGIVKLDGPEFLRVPSDAYDLLRRMVIKDPNQRITSQEAFKHKYFHPVQKKEQPKVVQPEYVPDQFDEDDFMQKNYSAEHKQMQKVKQQIMQQSPMQSPALMPRKLGNQTLDQDSCVTFKMNGSPIITGKIERIEDKGGSPGSVFLMNNGETPLQFKRQLGLSPQVGKSQLSQLNKNNPEKNKQIRNLLMNMDDDATNPKNLQSIAENEEPQSPKDKQETKIEHSKKCKKNSDTVSNATSSTINRKSLQDYVEITTENKRGELGRGSYGQVKLVKEKKSGKKYAMKIIQKKVVFQYCKVENLKQEIKIQKRLQHNNITKLYHYFEDKDNVYLILEYAENGSLFQFLRRKKKFPENEAFVYFFQTCLGIDYLHKKGFIHRDLKPENLLLDEEGNIKLCDFGWSAETMYEQKRNTFCGTIDYMSPEMIKNQAHNYKLDIWCLGVLLYELVHGYAPFKALQYENF</sequence>
<dbReference type="InParanoid" id="A0A0V0QXK3"/>
<evidence type="ECO:0000313" key="14">
    <source>
        <dbReference type="EMBL" id="KRX06632.1"/>
    </source>
</evidence>
<keyword evidence="6 8" id="KW-0067">ATP-binding</keyword>
<keyword evidence="5 11" id="KW-0418">Kinase</keyword>
<dbReference type="PROSITE" id="PS00107">
    <property type="entry name" value="PROTEIN_KINASE_ATP"/>
    <property type="match status" value="2"/>
</dbReference>
<gene>
    <name evidence="14" type="ORF">PPERSA_13111</name>
</gene>
<evidence type="ECO:0000259" key="13">
    <source>
        <dbReference type="PROSITE" id="PS50011"/>
    </source>
</evidence>
<comment type="subunit">
    <text evidence="1">Monomer.</text>
</comment>
<organism evidence="14 15">
    <name type="scientific">Pseudocohnilembus persalinus</name>
    <name type="common">Ciliate</name>
    <dbReference type="NCBI Taxonomy" id="266149"/>
    <lineage>
        <taxon>Eukaryota</taxon>
        <taxon>Sar</taxon>
        <taxon>Alveolata</taxon>
        <taxon>Ciliophora</taxon>
        <taxon>Intramacronucleata</taxon>
        <taxon>Oligohymenophorea</taxon>
        <taxon>Scuticociliatia</taxon>
        <taxon>Philasterida</taxon>
        <taxon>Pseudocohnilembidae</taxon>
        <taxon>Pseudocohnilembus</taxon>
    </lineage>
</organism>
<evidence type="ECO:0000256" key="5">
    <source>
        <dbReference type="ARBA" id="ARBA00022777"/>
    </source>
</evidence>
<feature type="binding site" evidence="8 10">
    <location>
        <position position="643"/>
    </location>
    <ligand>
        <name>ATP</name>
        <dbReference type="ChEBI" id="CHEBI:30616"/>
    </ligand>
</feature>
<feature type="active site" description="Proton acceptor" evidence="7">
    <location>
        <position position="737"/>
    </location>
</feature>
<evidence type="ECO:0000256" key="12">
    <source>
        <dbReference type="SAM" id="MobiDB-lite"/>
    </source>
</evidence>
<dbReference type="InterPro" id="IPR011993">
    <property type="entry name" value="PH-like_dom_sf"/>
</dbReference>
<dbReference type="InterPro" id="IPR030616">
    <property type="entry name" value="Aur-like"/>
</dbReference>
<feature type="binding site" evidence="10">
    <location>
        <position position="169"/>
    </location>
    <ligand>
        <name>ATP</name>
        <dbReference type="ChEBI" id="CHEBI:30616"/>
    </ligand>
</feature>
<feature type="domain" description="Protein kinase" evidence="13">
    <location>
        <begin position="140"/>
        <end position="402"/>
    </location>
</feature>
<keyword evidence="15" id="KW-1185">Reference proteome</keyword>
<evidence type="ECO:0000256" key="3">
    <source>
        <dbReference type="ARBA" id="ARBA00022679"/>
    </source>
</evidence>
<feature type="region of interest" description="Disordered" evidence="12">
    <location>
        <begin position="562"/>
        <end position="599"/>
    </location>
</feature>
<dbReference type="FunFam" id="3.30.200.20:FF:000042">
    <property type="entry name" value="Aurora kinase A"/>
    <property type="match status" value="1"/>
</dbReference>
<evidence type="ECO:0000256" key="11">
    <source>
        <dbReference type="RuleBase" id="RU367134"/>
    </source>
</evidence>
<dbReference type="Pfam" id="PF00069">
    <property type="entry name" value="Pkinase"/>
    <property type="match status" value="2"/>
</dbReference>
<evidence type="ECO:0000313" key="15">
    <source>
        <dbReference type="Proteomes" id="UP000054937"/>
    </source>
</evidence>
<dbReference type="Proteomes" id="UP000054937">
    <property type="component" value="Unassembled WGS sequence"/>
</dbReference>
<dbReference type="InterPro" id="IPR008271">
    <property type="entry name" value="Ser/Thr_kinase_AS"/>
</dbReference>
<proteinExistence type="inferred from homology"/>
<evidence type="ECO:0000256" key="2">
    <source>
        <dbReference type="ARBA" id="ARBA00022527"/>
    </source>
</evidence>
<feature type="cross-link" description="Glycyl lysine isopeptide (Lys-Gly) (interchain with G-Cter in SUMO2)" evidence="9">
    <location>
        <position position="739"/>
    </location>
</feature>
<dbReference type="Gene3D" id="1.10.510.10">
    <property type="entry name" value="Transferase(Phosphotransferase) domain 1"/>
    <property type="match status" value="2"/>
</dbReference>
<dbReference type="InterPro" id="IPR017441">
    <property type="entry name" value="Protein_kinase_ATP_BS"/>
</dbReference>
<dbReference type="EMBL" id="LDAU01000094">
    <property type="protein sequence ID" value="KRX06632.1"/>
    <property type="molecule type" value="Genomic_DNA"/>
</dbReference>
<dbReference type="GO" id="GO:0004674">
    <property type="term" value="F:protein serine/threonine kinase activity"/>
    <property type="evidence" value="ECO:0007669"/>
    <property type="project" value="UniProtKB-KW"/>
</dbReference>
<accession>A0A0V0QXK3</accession>
<evidence type="ECO:0000256" key="8">
    <source>
        <dbReference type="PIRSR" id="PIRSR630616-2"/>
    </source>
</evidence>
<evidence type="ECO:0000256" key="10">
    <source>
        <dbReference type="PROSITE-ProRule" id="PRU10141"/>
    </source>
</evidence>
<dbReference type="OrthoDB" id="74764at2759"/>
<evidence type="ECO:0000256" key="6">
    <source>
        <dbReference type="ARBA" id="ARBA00022840"/>
    </source>
</evidence>
<feature type="binding site" evidence="8">
    <location>
        <begin position="741"/>
        <end position="742"/>
    </location>
    <ligand>
        <name>ATP</name>
        <dbReference type="ChEBI" id="CHEBI:30616"/>
    </ligand>
</feature>
<dbReference type="SMART" id="SM00220">
    <property type="entry name" value="S_TKc"/>
    <property type="match status" value="2"/>
</dbReference>
<feature type="binding site" evidence="8">
    <location>
        <begin position="692"/>
        <end position="694"/>
    </location>
    <ligand>
        <name>ATP</name>
        <dbReference type="ChEBI" id="CHEBI:30616"/>
    </ligand>
</feature>
<dbReference type="AlphaFoldDB" id="A0A0V0QXK3"/>
<dbReference type="FunFam" id="1.10.510.10:FF:000945">
    <property type="entry name" value="Uncharacterized protein"/>
    <property type="match status" value="1"/>
</dbReference>
<dbReference type="PANTHER" id="PTHR24350">
    <property type="entry name" value="SERINE/THREONINE-PROTEIN KINASE IAL-RELATED"/>
    <property type="match status" value="1"/>
</dbReference>
<keyword evidence="4 8" id="KW-0547">Nucleotide-binding</keyword>
<feature type="binding site" evidence="8">
    <location>
        <position position="755"/>
    </location>
    <ligand>
        <name>ATP</name>
        <dbReference type="ChEBI" id="CHEBI:30616"/>
    </ligand>
</feature>
<keyword evidence="2 11" id="KW-0723">Serine/threonine-protein kinase</keyword>
<dbReference type="OMA" id="ILEHSWV"/>
<comment type="catalytic activity">
    <reaction evidence="11">
        <text>L-seryl-[protein] + ATP = O-phospho-L-seryl-[protein] + ADP + H(+)</text>
        <dbReference type="Rhea" id="RHEA:17989"/>
        <dbReference type="Rhea" id="RHEA-COMP:9863"/>
        <dbReference type="Rhea" id="RHEA-COMP:11604"/>
        <dbReference type="ChEBI" id="CHEBI:15378"/>
        <dbReference type="ChEBI" id="CHEBI:29999"/>
        <dbReference type="ChEBI" id="CHEBI:30616"/>
        <dbReference type="ChEBI" id="CHEBI:83421"/>
        <dbReference type="ChEBI" id="CHEBI:456216"/>
        <dbReference type="EC" id="2.7.11.1"/>
    </reaction>
</comment>
<dbReference type="EC" id="2.7.11.1" evidence="11"/>
<evidence type="ECO:0000256" key="9">
    <source>
        <dbReference type="PIRSR" id="PIRSR630616-3"/>
    </source>
</evidence>
<protein>
    <recommendedName>
        <fullName evidence="11">Aurora kinase</fullName>
        <ecNumber evidence="11">2.7.11.1</ecNumber>
    </recommendedName>
</protein>
<dbReference type="SUPFAM" id="SSF56112">
    <property type="entry name" value="Protein kinase-like (PK-like)"/>
    <property type="match status" value="2"/>
</dbReference>
<evidence type="ECO:0000256" key="1">
    <source>
        <dbReference type="ARBA" id="ARBA00011245"/>
    </source>
</evidence>
<feature type="compositionally biased region" description="Polar residues" evidence="12">
    <location>
        <begin position="590"/>
        <end position="599"/>
    </location>
</feature>